<dbReference type="AlphaFoldDB" id="A0A849BW22"/>
<dbReference type="Pfam" id="PF13091">
    <property type="entry name" value="PLDc_2"/>
    <property type="match status" value="2"/>
</dbReference>
<proteinExistence type="predicted"/>
<dbReference type="GO" id="GO:0016020">
    <property type="term" value="C:membrane"/>
    <property type="evidence" value="ECO:0007669"/>
    <property type="project" value="TreeGrafter"/>
</dbReference>
<dbReference type="InterPro" id="IPR001736">
    <property type="entry name" value="PLipase_D/transphosphatidylase"/>
</dbReference>
<evidence type="ECO:0000313" key="3">
    <source>
        <dbReference type="Proteomes" id="UP000555552"/>
    </source>
</evidence>
<protein>
    <submittedName>
        <fullName evidence="2">Cardiolipin synthase A</fullName>
    </submittedName>
</protein>
<dbReference type="EMBL" id="JABEMA010000007">
    <property type="protein sequence ID" value="NNH21758.1"/>
    <property type="molecule type" value="Genomic_DNA"/>
</dbReference>
<dbReference type="GO" id="GO:0008808">
    <property type="term" value="F:cardiolipin synthase activity"/>
    <property type="evidence" value="ECO:0007669"/>
    <property type="project" value="TreeGrafter"/>
</dbReference>
<accession>A0A849BW22</accession>
<gene>
    <name evidence="2" type="ORF">HLB09_01375</name>
</gene>
<comment type="caution">
    <text evidence="2">The sequence shown here is derived from an EMBL/GenBank/DDBJ whole genome shotgun (WGS) entry which is preliminary data.</text>
</comment>
<reference evidence="2 3" key="1">
    <citation type="submission" date="2020-05" db="EMBL/GenBank/DDBJ databases">
        <title>MicrobeNet Type strains.</title>
        <authorList>
            <person name="Nicholson A.C."/>
        </authorList>
    </citation>
    <scope>NUCLEOTIDE SEQUENCE [LARGE SCALE GENOMIC DNA]</scope>
    <source>
        <strain evidence="2 3">JCM 14547</strain>
    </source>
</reference>
<dbReference type="PANTHER" id="PTHR21248">
    <property type="entry name" value="CARDIOLIPIN SYNTHASE"/>
    <property type="match status" value="1"/>
</dbReference>
<dbReference type="SUPFAM" id="SSF56024">
    <property type="entry name" value="Phospholipase D/nuclease"/>
    <property type="match status" value="2"/>
</dbReference>
<organism evidence="2 3">
    <name type="scientific">Pseudokineococcus marinus</name>
    <dbReference type="NCBI Taxonomy" id="351215"/>
    <lineage>
        <taxon>Bacteria</taxon>
        <taxon>Bacillati</taxon>
        <taxon>Actinomycetota</taxon>
        <taxon>Actinomycetes</taxon>
        <taxon>Kineosporiales</taxon>
        <taxon>Kineosporiaceae</taxon>
        <taxon>Pseudokineococcus</taxon>
    </lineage>
</organism>
<dbReference type="Proteomes" id="UP000555552">
    <property type="component" value="Unassembled WGS sequence"/>
</dbReference>
<evidence type="ECO:0000313" key="2">
    <source>
        <dbReference type="EMBL" id="NNH21758.1"/>
    </source>
</evidence>
<dbReference type="SMART" id="SM00155">
    <property type="entry name" value="PLDc"/>
    <property type="match status" value="2"/>
</dbReference>
<dbReference type="InterPro" id="IPR025202">
    <property type="entry name" value="PLD-like_dom"/>
</dbReference>
<dbReference type="Gene3D" id="3.30.870.10">
    <property type="entry name" value="Endonuclease Chain A"/>
    <property type="match status" value="2"/>
</dbReference>
<dbReference type="PROSITE" id="PS50035">
    <property type="entry name" value="PLD"/>
    <property type="match status" value="2"/>
</dbReference>
<sequence>MAIFFLPVVGGLVYLVLGRARLPEERREHQARASERFARGAAELDELVVHDPEPEWLGGLSRLMGTLGASPLLRGGRVEVVLGIEDQIDHLARVVDGARETLHVAFYTLALDDTTRPVLDAVVRARRRGVQVRVLADHLGSLPYPGWEAARRALDEAGVDWRYSLPVQPLRGRYQRPDLRNHRKVVVVDHEVAVVGSMNLIDPGYEKRSNRRKGLRWQDVLVHLEGPAVAAVEAVFAADWRSEAGEPPPLADRPPAPRGDDLVQVVPSGPGLDRQSALRMTTALVSGAQRRVGITTPYFVPDESLLHAVTSAAMSGVEVELFTGEIADKAITTAAQRSYYEALLSAGVRIWLYPAPTVLHAKHITVDDDVVMLGSANMDIRSFELDLELSLVVRGDGPTAAVRDSEEGRREVSHLLTEEEWAARPRRHRVVEDLASLTSALQ</sequence>
<feature type="domain" description="PLD phosphodiesterase" evidence="1">
    <location>
        <begin position="177"/>
        <end position="204"/>
    </location>
</feature>
<evidence type="ECO:0000259" key="1">
    <source>
        <dbReference type="PROSITE" id="PS50035"/>
    </source>
</evidence>
<dbReference type="PANTHER" id="PTHR21248:SF22">
    <property type="entry name" value="PHOSPHOLIPASE D"/>
    <property type="match status" value="1"/>
</dbReference>
<dbReference type="GO" id="GO:0032049">
    <property type="term" value="P:cardiolipin biosynthetic process"/>
    <property type="evidence" value="ECO:0007669"/>
    <property type="project" value="UniProtKB-ARBA"/>
</dbReference>
<feature type="domain" description="PLD phosphodiesterase" evidence="1">
    <location>
        <begin position="355"/>
        <end position="382"/>
    </location>
</feature>
<name>A0A849BW22_9ACTN</name>
<keyword evidence="3" id="KW-1185">Reference proteome</keyword>